<feature type="region of interest" description="Disordered" evidence="2">
    <location>
        <begin position="1"/>
        <end position="50"/>
    </location>
</feature>
<dbReference type="STRING" id="5627.A0A1C7MI87"/>
<gene>
    <name evidence="3" type="primary">tal</name>
    <name evidence="3" type="ORF">A0H81_03357</name>
</gene>
<evidence type="ECO:0000313" key="4">
    <source>
        <dbReference type="Proteomes" id="UP000092993"/>
    </source>
</evidence>
<name>A0A1C7MI87_GRIFR</name>
<feature type="compositionally biased region" description="Pro residues" evidence="2">
    <location>
        <begin position="85"/>
        <end position="96"/>
    </location>
</feature>
<dbReference type="GO" id="GO:0005975">
    <property type="term" value="P:carbohydrate metabolic process"/>
    <property type="evidence" value="ECO:0007669"/>
    <property type="project" value="InterPro"/>
</dbReference>
<evidence type="ECO:0000256" key="1">
    <source>
        <dbReference type="ARBA" id="ARBA00023270"/>
    </source>
</evidence>
<feature type="region of interest" description="Disordered" evidence="2">
    <location>
        <begin position="486"/>
        <end position="555"/>
    </location>
</feature>
<dbReference type="GO" id="GO:0006098">
    <property type="term" value="P:pentose-phosphate shunt"/>
    <property type="evidence" value="ECO:0007669"/>
    <property type="project" value="UniProtKB-UniPathway"/>
</dbReference>
<organism evidence="3 4">
    <name type="scientific">Grifola frondosa</name>
    <name type="common">Maitake</name>
    <name type="synonym">Polyporus frondosus</name>
    <dbReference type="NCBI Taxonomy" id="5627"/>
    <lineage>
        <taxon>Eukaryota</taxon>
        <taxon>Fungi</taxon>
        <taxon>Dikarya</taxon>
        <taxon>Basidiomycota</taxon>
        <taxon>Agaricomycotina</taxon>
        <taxon>Agaricomycetes</taxon>
        <taxon>Polyporales</taxon>
        <taxon>Grifolaceae</taxon>
        <taxon>Grifola</taxon>
    </lineage>
</organism>
<reference evidence="3 4" key="1">
    <citation type="submission" date="2016-03" db="EMBL/GenBank/DDBJ databases">
        <title>Whole genome sequencing of Grifola frondosa 9006-11.</title>
        <authorList>
            <person name="Min B."/>
            <person name="Park H."/>
            <person name="Kim J.-G."/>
            <person name="Cho H."/>
            <person name="Oh Y.-L."/>
            <person name="Kong W.-S."/>
            <person name="Choi I.-G."/>
        </authorList>
    </citation>
    <scope>NUCLEOTIDE SEQUENCE [LARGE SCALE GENOMIC DNA]</scope>
    <source>
        <strain evidence="3 4">9006-11</strain>
    </source>
</reference>
<dbReference type="PANTHER" id="PTHR10683">
    <property type="entry name" value="TRANSALDOLASE"/>
    <property type="match status" value="1"/>
</dbReference>
<protein>
    <submittedName>
        <fullName evidence="3">Transaldolase</fullName>
    </submittedName>
</protein>
<dbReference type="Gene3D" id="3.20.20.70">
    <property type="entry name" value="Aldolase class I"/>
    <property type="match status" value="1"/>
</dbReference>
<evidence type="ECO:0000313" key="3">
    <source>
        <dbReference type="EMBL" id="OBZ76129.1"/>
    </source>
</evidence>
<feature type="compositionally biased region" description="Basic and acidic residues" evidence="2">
    <location>
        <begin position="486"/>
        <end position="502"/>
    </location>
</feature>
<dbReference type="SUPFAM" id="SSF51569">
    <property type="entry name" value="Aldolase"/>
    <property type="match status" value="1"/>
</dbReference>
<feature type="compositionally biased region" description="Acidic residues" evidence="2">
    <location>
        <begin position="543"/>
        <end position="555"/>
    </location>
</feature>
<keyword evidence="1" id="KW-0704">Schiff base</keyword>
<dbReference type="PANTHER" id="PTHR10683:SF18">
    <property type="entry name" value="TRANSALDOLASE"/>
    <property type="match status" value="1"/>
</dbReference>
<feature type="region of interest" description="Disordered" evidence="2">
    <location>
        <begin position="78"/>
        <end position="125"/>
    </location>
</feature>
<feature type="compositionally biased region" description="Polar residues" evidence="2">
    <location>
        <begin position="522"/>
        <end position="535"/>
    </location>
</feature>
<dbReference type="AlphaFoldDB" id="A0A1C7MI87"/>
<dbReference type="InterPro" id="IPR013785">
    <property type="entry name" value="Aldolase_TIM"/>
</dbReference>
<dbReference type="Pfam" id="PF00923">
    <property type="entry name" value="TAL_FSA"/>
    <property type="match status" value="1"/>
</dbReference>
<dbReference type="EMBL" id="LUGG01000003">
    <property type="protein sequence ID" value="OBZ76129.1"/>
    <property type="molecule type" value="Genomic_DNA"/>
</dbReference>
<proteinExistence type="predicted"/>
<comment type="caution">
    <text evidence="3">The sequence shown here is derived from an EMBL/GenBank/DDBJ whole genome shotgun (WGS) entry which is preliminary data.</text>
</comment>
<dbReference type="InterPro" id="IPR001585">
    <property type="entry name" value="TAL/FSA"/>
</dbReference>
<accession>A0A1C7MI87</accession>
<keyword evidence="4" id="KW-1185">Reference proteome</keyword>
<dbReference type="OrthoDB" id="2015515at2759"/>
<feature type="compositionally biased region" description="Pro residues" evidence="2">
    <location>
        <begin position="20"/>
        <end position="29"/>
    </location>
</feature>
<sequence>MGQVMNLDGSYRITGSRSNAPPPQWPSPPTLTMNTTSKYSKKRRPSLSYSKNISPRQVDVTSFLEETIVAIQACSAKMKRAQSLPPTPTRAAPPPPRARRVSLSERSFNIPQTPSPEAEAKKPKSHARVVVGESLWTALKASGTPLLSETLNFNVLGTATHWDGTTLTPSLLRQGLDIPDAEYHIYAGIQQALYEWDGMHDAPWLVSAAMEHYMVGLAEAMCDRVSGKHVTFLDPRLYNMGEYMVQQALRLMNRLEARGIDRGRVVFSIPATEAGIRAAQELESSHSIQTNLILVSGLQHAAVCAGAGASMLTFHHREIADAHKVLGKYKGTQFDGTTYPAVLDMHCTAEYFKLHGVKTKLAVTHLSAIGDIPPLQGVGSLVLKGRQSKQLPRETLRIGLENMCGDVELVFQTIKGFVEDKLQMMGMDADSLISHYAEDLGEWYTQKAESEMNSGKQVGYKSALRDDHVGFRMFFTLWDAAARIQDDTQEKPHDNRTQRSADSDQPGNAEMAARGPAVGRQARSSSAPEFQNSESVVKIERADESEEGLPVDPEE</sequence>
<evidence type="ECO:0000256" key="2">
    <source>
        <dbReference type="SAM" id="MobiDB-lite"/>
    </source>
</evidence>
<dbReference type="Proteomes" id="UP000092993">
    <property type="component" value="Unassembled WGS sequence"/>
</dbReference>
<dbReference type="UniPathway" id="UPA00115">
    <property type="reaction ID" value="UER00414"/>
</dbReference>